<evidence type="ECO:0000313" key="9">
    <source>
        <dbReference type="EMBL" id="KTC86272.1"/>
    </source>
</evidence>
<dbReference type="GO" id="GO:0003755">
    <property type="term" value="F:peptidyl-prolyl cis-trans isomerase activity"/>
    <property type="evidence" value="ECO:0007669"/>
    <property type="project" value="UniProtKB-UniRule"/>
</dbReference>
<evidence type="ECO:0000313" key="11">
    <source>
        <dbReference type="Proteomes" id="UP000054854"/>
    </source>
</evidence>
<evidence type="ECO:0000256" key="5">
    <source>
        <dbReference type="ARBA" id="ARBA00023186"/>
    </source>
</evidence>
<feature type="domain" description="PpiC" evidence="8">
    <location>
        <begin position="172"/>
        <end position="273"/>
    </location>
</feature>
<keyword evidence="1 7" id="KW-0732">Signal</keyword>
<dbReference type="Proteomes" id="UP000255316">
    <property type="component" value="Unassembled WGS sequence"/>
</dbReference>
<evidence type="ECO:0000256" key="2">
    <source>
        <dbReference type="ARBA" id="ARBA00022737"/>
    </source>
</evidence>
<dbReference type="EMBL" id="LNXX01000027">
    <property type="protein sequence ID" value="KTC86272.1"/>
    <property type="molecule type" value="Genomic_DNA"/>
</dbReference>
<evidence type="ECO:0000313" key="10">
    <source>
        <dbReference type="EMBL" id="STX33883.1"/>
    </source>
</evidence>
<dbReference type="RefSeq" id="WP_058464904.1">
    <property type="nucleotide sequence ID" value="NZ_CAAAHQ010000027.1"/>
</dbReference>
<dbReference type="SUPFAM" id="SSF109998">
    <property type="entry name" value="Triger factor/SurA peptide-binding domain-like"/>
    <property type="match status" value="1"/>
</dbReference>
<protein>
    <recommendedName>
        <fullName evidence="7">Chaperone SurA</fullName>
    </recommendedName>
    <alternativeName>
        <fullName evidence="7">Peptidyl-prolyl cis-trans isomerase SurA</fullName>
        <shortName evidence="7">PPIase SurA</shortName>
        <ecNumber evidence="7">5.2.1.8</ecNumber>
    </alternativeName>
    <alternativeName>
        <fullName evidence="7">Rotamase SurA</fullName>
    </alternativeName>
</protein>
<dbReference type="GO" id="GO:0006457">
    <property type="term" value="P:protein folding"/>
    <property type="evidence" value="ECO:0007669"/>
    <property type="project" value="UniProtKB-UniRule"/>
</dbReference>
<dbReference type="InterPro" id="IPR023034">
    <property type="entry name" value="PPIase_SurA"/>
</dbReference>
<reference evidence="9 11" key="1">
    <citation type="submission" date="2015-11" db="EMBL/GenBank/DDBJ databases">
        <title>Genomic analysis of 38 Legionella species identifies large and diverse effector repertoires.</title>
        <authorList>
            <person name="Burstein D."/>
            <person name="Amaro F."/>
            <person name="Zusman T."/>
            <person name="Lifshitz Z."/>
            <person name="Cohen O."/>
            <person name="Gilbert J.A."/>
            <person name="Pupko T."/>
            <person name="Shuman H.A."/>
            <person name="Segal G."/>
        </authorList>
    </citation>
    <scope>NUCLEOTIDE SEQUENCE [LARGE SCALE GENOMIC DNA]</scope>
    <source>
        <strain evidence="9 11">CDC#72-OH-14</strain>
    </source>
</reference>
<comment type="catalytic activity">
    <reaction evidence="7">
        <text>[protein]-peptidylproline (omega=180) = [protein]-peptidylproline (omega=0)</text>
        <dbReference type="Rhea" id="RHEA:16237"/>
        <dbReference type="Rhea" id="RHEA-COMP:10747"/>
        <dbReference type="Rhea" id="RHEA-COMP:10748"/>
        <dbReference type="ChEBI" id="CHEBI:83833"/>
        <dbReference type="ChEBI" id="CHEBI:83834"/>
        <dbReference type="EC" id="5.2.1.8"/>
    </reaction>
</comment>
<proteinExistence type="inferred from homology"/>
<dbReference type="GO" id="GO:0050821">
    <property type="term" value="P:protein stabilization"/>
    <property type="evidence" value="ECO:0007669"/>
    <property type="project" value="InterPro"/>
</dbReference>
<comment type="function">
    <text evidence="7">Chaperone involved in the correct folding and assembly of outer membrane proteins. Recognizes specific patterns of aromatic residues and the orientation of their side chains, which are found more frequently in integral outer membrane proteins. May act in both early periplasmic and late outer membrane-associated steps of protein maturation.</text>
</comment>
<keyword evidence="5 7" id="KW-0143">Chaperone</keyword>
<dbReference type="InterPro" id="IPR000297">
    <property type="entry name" value="PPIase_PpiC"/>
</dbReference>
<dbReference type="Pfam" id="PF00639">
    <property type="entry name" value="Rotamase"/>
    <property type="match status" value="1"/>
</dbReference>
<organism evidence="10 12">
    <name type="scientific">Legionella cincinnatiensis</name>
    <dbReference type="NCBI Taxonomy" id="28085"/>
    <lineage>
        <taxon>Bacteria</taxon>
        <taxon>Pseudomonadati</taxon>
        <taxon>Pseudomonadota</taxon>
        <taxon>Gammaproteobacteria</taxon>
        <taxon>Legionellales</taxon>
        <taxon>Legionellaceae</taxon>
        <taxon>Legionella</taxon>
    </lineage>
</organism>
<dbReference type="HAMAP" id="MF_01183">
    <property type="entry name" value="Chaperone_SurA"/>
    <property type="match status" value="1"/>
</dbReference>
<dbReference type="Pfam" id="PF09312">
    <property type="entry name" value="SurA_N"/>
    <property type="match status" value="1"/>
</dbReference>
<keyword evidence="3 7" id="KW-0574">Periplasm</keyword>
<comment type="domain">
    <text evidence="7">The PPIase activity resides only in the second parvulin domain. The N-terminal region and the C-terminal tail are necessary and sufficient for the chaperone activity of SurA. The PPIase activity is dispensable for SurA to function as a chaperone. The N-terminal region and the C-terminal tail are also required for porin recognition.</text>
</comment>
<evidence type="ECO:0000256" key="1">
    <source>
        <dbReference type="ARBA" id="ARBA00022729"/>
    </source>
</evidence>
<evidence type="ECO:0000256" key="4">
    <source>
        <dbReference type="ARBA" id="ARBA00023110"/>
    </source>
</evidence>
<dbReference type="STRING" id="28085.Lcin_1732"/>
<evidence type="ECO:0000313" key="12">
    <source>
        <dbReference type="Proteomes" id="UP000255316"/>
    </source>
</evidence>
<dbReference type="GO" id="GO:0051082">
    <property type="term" value="F:unfolded protein binding"/>
    <property type="evidence" value="ECO:0007669"/>
    <property type="project" value="UniProtKB-UniRule"/>
</dbReference>
<feature type="chain" id="PRO_5017091655" description="Chaperone SurA" evidence="7">
    <location>
        <begin position="22"/>
        <end position="431"/>
    </location>
</feature>
<accession>A0A378IFS9</accession>
<dbReference type="GO" id="GO:0042277">
    <property type="term" value="F:peptide binding"/>
    <property type="evidence" value="ECO:0007669"/>
    <property type="project" value="InterPro"/>
</dbReference>
<dbReference type="Pfam" id="PF13616">
    <property type="entry name" value="Rotamase_3"/>
    <property type="match status" value="1"/>
</dbReference>
<sequence length="431" mass="48395" precursor="true">MYKKIALICIFLSVVVGMAQAKQVLDKVVAVVNDGVITESELNKQVELSKKQILAQKMQLPEESVLRKQVLQHLIDVDLQLQMAKKNGLAVDDTELNQAIEKIASANHATLTQLREEIVRQGMTWDEYRENIRKEILLSHLQQKAVGRDAMVTSEQVDQYLKTEGGVVDRSTLTYRIQNIVIPLGEEPTSEQVKKAKNKAEFLLTKIKKGDNFSLLAIENSSGEFALEGGDLGERHLAELPELFAKEVVKMKVGQVVGPLRAGNGFQLIKLVSIGGENQHHIITKTHVRHILLKPDPSMLPEDAKKQVQNIYQQIKAGKDFALMAKQYSLDSSSAVKGGDLGWVSPGVLVPEFEKAMDKLSINEISPPVKSQFGWHLIQVLGRKQEDDSEAFKVQQVRQFLQQRKFAEAVQNWQQHIRTDAYVNILDKELA</sequence>
<feature type="signal peptide" evidence="7">
    <location>
        <begin position="1"/>
        <end position="21"/>
    </location>
</feature>
<evidence type="ECO:0000256" key="7">
    <source>
        <dbReference type="HAMAP-Rule" id="MF_01183"/>
    </source>
</evidence>
<dbReference type="EMBL" id="UGNX01000001">
    <property type="protein sequence ID" value="STX33883.1"/>
    <property type="molecule type" value="Genomic_DNA"/>
</dbReference>
<dbReference type="PANTHER" id="PTHR47637">
    <property type="entry name" value="CHAPERONE SURA"/>
    <property type="match status" value="1"/>
</dbReference>
<dbReference type="InterPro" id="IPR050280">
    <property type="entry name" value="OMP_Chaperone_SurA"/>
</dbReference>
<feature type="domain" description="PpiC" evidence="8">
    <location>
        <begin position="283"/>
        <end position="382"/>
    </location>
</feature>
<dbReference type="AlphaFoldDB" id="A0A378IFS9"/>
<dbReference type="InterPro" id="IPR015391">
    <property type="entry name" value="SurA_N"/>
</dbReference>
<reference evidence="10 12" key="2">
    <citation type="submission" date="2018-06" db="EMBL/GenBank/DDBJ databases">
        <authorList>
            <consortium name="Pathogen Informatics"/>
            <person name="Doyle S."/>
        </authorList>
    </citation>
    <scope>NUCLEOTIDE SEQUENCE [LARGE SCALE GENOMIC DNA]</scope>
    <source>
        <strain evidence="10 12">NCTC12438</strain>
    </source>
</reference>
<evidence type="ECO:0000256" key="3">
    <source>
        <dbReference type="ARBA" id="ARBA00022764"/>
    </source>
</evidence>
<dbReference type="GO" id="GO:0043165">
    <property type="term" value="P:Gram-negative-bacterium-type cell outer membrane assembly"/>
    <property type="evidence" value="ECO:0007669"/>
    <property type="project" value="InterPro"/>
</dbReference>
<keyword evidence="4 7" id="KW-0697">Rotamase</keyword>
<keyword evidence="6 7" id="KW-0413">Isomerase</keyword>
<dbReference type="OrthoDB" id="14196at2"/>
<dbReference type="Proteomes" id="UP000054854">
    <property type="component" value="Unassembled WGS sequence"/>
</dbReference>
<dbReference type="PROSITE" id="PS50198">
    <property type="entry name" value="PPIC_PPIASE_2"/>
    <property type="match status" value="2"/>
</dbReference>
<dbReference type="Gene3D" id="1.10.4030.10">
    <property type="entry name" value="Porin chaperone SurA, peptide-binding domain"/>
    <property type="match status" value="1"/>
</dbReference>
<dbReference type="PANTHER" id="PTHR47637:SF1">
    <property type="entry name" value="CHAPERONE SURA"/>
    <property type="match status" value="1"/>
</dbReference>
<dbReference type="InterPro" id="IPR027304">
    <property type="entry name" value="Trigger_fact/SurA_dom_sf"/>
</dbReference>
<keyword evidence="2 7" id="KW-0677">Repeat</keyword>
<dbReference type="GO" id="GO:0030288">
    <property type="term" value="C:outer membrane-bounded periplasmic space"/>
    <property type="evidence" value="ECO:0007669"/>
    <property type="project" value="InterPro"/>
</dbReference>
<dbReference type="SUPFAM" id="SSF54534">
    <property type="entry name" value="FKBP-like"/>
    <property type="match status" value="2"/>
</dbReference>
<keyword evidence="11" id="KW-1185">Reference proteome</keyword>
<dbReference type="EC" id="5.2.1.8" evidence="7"/>
<evidence type="ECO:0000256" key="6">
    <source>
        <dbReference type="ARBA" id="ARBA00023235"/>
    </source>
</evidence>
<dbReference type="InterPro" id="IPR046357">
    <property type="entry name" value="PPIase_dom_sf"/>
</dbReference>
<comment type="subcellular location">
    <subcellularLocation>
        <location evidence="7">Periplasm</location>
    </subcellularLocation>
    <text evidence="7">Is capable of associating with the outer membrane.</text>
</comment>
<evidence type="ECO:0000259" key="8">
    <source>
        <dbReference type="PROSITE" id="PS50198"/>
    </source>
</evidence>
<name>A0A378IFS9_9GAMM</name>
<dbReference type="Gene3D" id="3.10.50.40">
    <property type="match status" value="2"/>
</dbReference>
<gene>
    <name evidence="7 10" type="primary">surA</name>
    <name evidence="9" type="ORF">Lcin_1732</name>
    <name evidence="10" type="ORF">NCTC12438_00463</name>
</gene>